<evidence type="ECO:0000256" key="1">
    <source>
        <dbReference type="SAM" id="MobiDB-lite"/>
    </source>
</evidence>
<dbReference type="Proteomes" id="UP001420932">
    <property type="component" value="Unassembled WGS sequence"/>
</dbReference>
<feature type="compositionally biased region" description="Basic residues" evidence="1">
    <location>
        <begin position="81"/>
        <end position="90"/>
    </location>
</feature>
<comment type="caution">
    <text evidence="2">The sequence shown here is derived from an EMBL/GenBank/DDBJ whole genome shotgun (WGS) entry which is preliminary data.</text>
</comment>
<feature type="region of interest" description="Disordered" evidence="1">
    <location>
        <begin position="1"/>
        <end position="108"/>
    </location>
</feature>
<evidence type="ECO:0000313" key="3">
    <source>
        <dbReference type="Proteomes" id="UP001420932"/>
    </source>
</evidence>
<proteinExistence type="predicted"/>
<feature type="compositionally biased region" description="Low complexity" evidence="1">
    <location>
        <begin position="39"/>
        <end position="56"/>
    </location>
</feature>
<reference evidence="2 3" key="1">
    <citation type="submission" date="2024-01" db="EMBL/GenBank/DDBJ databases">
        <title>Genome assemblies of Stephania.</title>
        <authorList>
            <person name="Yang L."/>
        </authorList>
    </citation>
    <scope>NUCLEOTIDE SEQUENCE [LARGE SCALE GENOMIC DNA]</scope>
    <source>
        <strain evidence="2">YNDBR</strain>
        <tissue evidence="2">Leaf</tissue>
    </source>
</reference>
<dbReference type="AlphaFoldDB" id="A0AAP0IF04"/>
<evidence type="ECO:0000313" key="2">
    <source>
        <dbReference type="EMBL" id="KAK9114231.1"/>
    </source>
</evidence>
<name>A0AAP0IF04_9MAGN</name>
<dbReference type="EMBL" id="JBBNAF010000009">
    <property type="protein sequence ID" value="KAK9114231.1"/>
    <property type="molecule type" value="Genomic_DNA"/>
</dbReference>
<protein>
    <submittedName>
        <fullName evidence="2">Uncharacterized protein</fullName>
    </submittedName>
</protein>
<keyword evidence="3" id="KW-1185">Reference proteome</keyword>
<feature type="compositionally biased region" description="Polar residues" evidence="1">
    <location>
        <begin position="63"/>
        <end position="72"/>
    </location>
</feature>
<accession>A0AAP0IF04</accession>
<sequence length="108" mass="11858">MDQVIARGGTEGDTSESSKESLGDEEIEEGHVGMVLFNSSQIPDPIDPSPTSTSTPLDENLFSDLTLTSPFRQSPPPRLPLQHRRFRCCPRSHLGPDRSRGGRRRAAS</sequence>
<organism evidence="2 3">
    <name type="scientific">Stephania yunnanensis</name>
    <dbReference type="NCBI Taxonomy" id="152371"/>
    <lineage>
        <taxon>Eukaryota</taxon>
        <taxon>Viridiplantae</taxon>
        <taxon>Streptophyta</taxon>
        <taxon>Embryophyta</taxon>
        <taxon>Tracheophyta</taxon>
        <taxon>Spermatophyta</taxon>
        <taxon>Magnoliopsida</taxon>
        <taxon>Ranunculales</taxon>
        <taxon>Menispermaceae</taxon>
        <taxon>Menispermoideae</taxon>
        <taxon>Cissampelideae</taxon>
        <taxon>Stephania</taxon>
    </lineage>
</organism>
<gene>
    <name evidence="2" type="ORF">Syun_021028</name>
</gene>